<name>A0A1Y2ATQ4_9TREE</name>
<keyword evidence="4" id="KW-1185">Reference proteome</keyword>
<sequence>MLSTPILVGLLVLGDIISASPTHARRSRRDHYNKRATCAAANTTSTSSASVDVSTSFTSAESTTSPDVAALAVGPDGHQGHWQVYTTSSWIDDESTSGASTSSAAGTASLSSTSSPATSPSGLNNDPNPITTFITSSSDDTSSVSVGLTVSVGGSDTSSASLTPSTTASSSGSTQTGSPGTGSSGDKRVFAHFMVGVVSTYKQGDWEADINLAKSKGIDGFALNIGVDPYTEAQLDLAYNAGDSIGFELFISFDFNWFNMSDVSTVAQLLSRYTGRQSQLLVDGKAFVSTFIGDGFDWVSVAAQVGKELYIVPFFQPTPENANSQALSGLFSWDAWPGQVGNQPVPANMTDDRDKLYLSLTGDASKTYMAPVSFAFFTHFGKEVSYSKNFMFYSDWLWVTRWEQILSLGDQLKFIEIVTWNDYGESHYIGPYNTPHTDDGSSKWAEGFDHTPVLDFAQPYIAAFKAGASEPIIDQEVALYYHRPHLKSAECDSTDNCGSKPTGWDYVEDAVFVATMTKSGGSVTITSGSNAPVQQTVKAGVDMVSVPMVPGQVSVQFTTTSGGSGSATSNITVSTECWNGIYNFNFNTGSIKV</sequence>
<evidence type="ECO:0000313" key="4">
    <source>
        <dbReference type="Proteomes" id="UP000193986"/>
    </source>
</evidence>
<gene>
    <name evidence="3" type="ORF">BCR39DRAFT_589931</name>
</gene>
<reference evidence="3 4" key="1">
    <citation type="submission" date="2016-07" db="EMBL/GenBank/DDBJ databases">
        <title>Pervasive Adenine N6-methylation of Active Genes in Fungi.</title>
        <authorList>
            <consortium name="DOE Joint Genome Institute"/>
            <person name="Mondo S.J."/>
            <person name="Dannebaum R.O."/>
            <person name="Kuo R.C."/>
            <person name="Labutti K."/>
            <person name="Haridas S."/>
            <person name="Kuo A."/>
            <person name="Salamov A."/>
            <person name="Ahrendt S.R."/>
            <person name="Lipzen A."/>
            <person name="Sullivan W."/>
            <person name="Andreopoulos W.B."/>
            <person name="Clum A."/>
            <person name="Lindquist E."/>
            <person name="Daum C."/>
            <person name="Ramamoorthy G.K."/>
            <person name="Gryganskyi A."/>
            <person name="Culley D."/>
            <person name="Magnuson J.K."/>
            <person name="James T.Y."/>
            <person name="O'Malley M.A."/>
            <person name="Stajich J.E."/>
            <person name="Spatafora J.W."/>
            <person name="Visel A."/>
            <person name="Grigoriev I.V."/>
        </authorList>
    </citation>
    <scope>NUCLEOTIDE SEQUENCE [LARGE SCALE GENOMIC DNA]</scope>
    <source>
        <strain evidence="3 4">68-887.2</strain>
    </source>
</reference>
<evidence type="ECO:0000256" key="2">
    <source>
        <dbReference type="SAM" id="SignalP"/>
    </source>
</evidence>
<feature type="chain" id="PRO_5013096033" evidence="2">
    <location>
        <begin position="20"/>
        <end position="593"/>
    </location>
</feature>
<feature type="signal peptide" evidence="2">
    <location>
        <begin position="1"/>
        <end position="19"/>
    </location>
</feature>
<dbReference type="OrthoDB" id="3257981at2759"/>
<protein>
    <submittedName>
        <fullName evidence="3">Glycosyl hydrolase family 71-domain-containing protein</fullName>
    </submittedName>
</protein>
<dbReference type="GO" id="GO:0051118">
    <property type="term" value="F:glucan endo-1,3-alpha-glucosidase activity"/>
    <property type="evidence" value="ECO:0007669"/>
    <property type="project" value="InterPro"/>
</dbReference>
<evidence type="ECO:0000313" key="3">
    <source>
        <dbReference type="EMBL" id="ORY25953.1"/>
    </source>
</evidence>
<dbReference type="CDD" id="cd11577">
    <property type="entry name" value="GH71"/>
    <property type="match status" value="1"/>
</dbReference>
<dbReference type="InParanoid" id="A0A1Y2ATQ4"/>
<feature type="compositionally biased region" description="Low complexity" evidence="1">
    <location>
        <begin position="96"/>
        <end position="123"/>
    </location>
</feature>
<comment type="caution">
    <text evidence="3">The sequence shown here is derived from an EMBL/GenBank/DDBJ whole genome shotgun (WGS) entry which is preliminary data.</text>
</comment>
<dbReference type="Pfam" id="PF03659">
    <property type="entry name" value="Glyco_hydro_71"/>
    <property type="match status" value="1"/>
</dbReference>
<evidence type="ECO:0000256" key="1">
    <source>
        <dbReference type="SAM" id="MobiDB-lite"/>
    </source>
</evidence>
<keyword evidence="3" id="KW-0378">Hydrolase</keyword>
<feature type="compositionally biased region" description="Polar residues" evidence="1">
    <location>
        <begin position="124"/>
        <end position="134"/>
    </location>
</feature>
<feature type="compositionally biased region" description="Low complexity" evidence="1">
    <location>
        <begin position="135"/>
        <end position="178"/>
    </location>
</feature>
<dbReference type="EMBL" id="MCFC01000052">
    <property type="protein sequence ID" value="ORY25953.1"/>
    <property type="molecule type" value="Genomic_DNA"/>
</dbReference>
<keyword evidence="2" id="KW-0732">Signal</keyword>
<dbReference type="InterPro" id="IPR005197">
    <property type="entry name" value="Glyco_hydro_71"/>
</dbReference>
<feature type="region of interest" description="Disordered" evidence="1">
    <location>
        <begin position="93"/>
        <end position="185"/>
    </location>
</feature>
<dbReference type="STRING" id="71784.A0A1Y2ATQ4"/>
<dbReference type="Proteomes" id="UP000193986">
    <property type="component" value="Unassembled WGS sequence"/>
</dbReference>
<organism evidence="3 4">
    <name type="scientific">Naematelia encephala</name>
    <dbReference type="NCBI Taxonomy" id="71784"/>
    <lineage>
        <taxon>Eukaryota</taxon>
        <taxon>Fungi</taxon>
        <taxon>Dikarya</taxon>
        <taxon>Basidiomycota</taxon>
        <taxon>Agaricomycotina</taxon>
        <taxon>Tremellomycetes</taxon>
        <taxon>Tremellales</taxon>
        <taxon>Naemateliaceae</taxon>
        <taxon>Naematelia</taxon>
    </lineage>
</organism>
<proteinExistence type="predicted"/>
<accession>A0A1Y2ATQ4</accession>
<dbReference type="Gene3D" id="3.20.20.80">
    <property type="entry name" value="Glycosidases"/>
    <property type="match status" value="1"/>
</dbReference>
<dbReference type="AlphaFoldDB" id="A0A1Y2ATQ4"/>